<feature type="signal peptide" evidence="2">
    <location>
        <begin position="1"/>
        <end position="23"/>
    </location>
</feature>
<keyword evidence="2" id="KW-0732">Signal</keyword>
<proteinExistence type="predicted"/>
<dbReference type="PANTHER" id="PTHR31024">
    <property type="entry name" value="C-TYPE LECTIN"/>
    <property type="match status" value="1"/>
</dbReference>
<feature type="region of interest" description="Disordered" evidence="1">
    <location>
        <begin position="351"/>
        <end position="395"/>
    </location>
</feature>
<dbReference type="EMBL" id="BTSX01000004">
    <property type="protein sequence ID" value="GMS93782.1"/>
    <property type="molecule type" value="Genomic_DNA"/>
</dbReference>
<feature type="non-terminal residue" evidence="3">
    <location>
        <position position="1"/>
    </location>
</feature>
<feature type="non-terminal residue" evidence="3">
    <location>
        <position position="395"/>
    </location>
</feature>
<comment type="caution">
    <text evidence="3">The sequence shown here is derived from an EMBL/GenBank/DDBJ whole genome shotgun (WGS) entry which is preliminary data.</text>
</comment>
<gene>
    <name evidence="3" type="ORF">PENTCL1PPCAC_15957</name>
</gene>
<sequence>SRMGIGMLLQPLFLLFLAQGIGAYVYSCSEMRYKLLNSNITFNTKYICVVTQEGFTNWDQLKQIKLDKYPTNLDDVVKHPSSCVSSTTPNLPWKFTASDLKLECTQEFSVILFSKENSIITPLKEARPFTVQAQSKVLAVPQTDMWIRTKGCTGKGNVRVFTGAGKDNGEEQYLMGEWPCESMPDWIFTYDNVITIQTDATVTYTAETSNFLGTYLPYSTPVFIKPCDRIVVLTSGRSSGLLNSRGAGDFYVGAHRAYMRISTTDEYDVIVNMQQVSFDSRNTGSVDLKKYFNGPTFKFYNGTYTEKFTTKYFEVRYVPKQVPASEVRTSQDNVVMVITVGCKANMTWKSTTTTTNPTTQTITTTSTKLAPSTTTAMTQTTTTATPVPDELLSVN</sequence>
<feature type="chain" id="PRO_5043932826" evidence="2">
    <location>
        <begin position="24"/>
        <end position="395"/>
    </location>
</feature>
<evidence type="ECO:0000256" key="1">
    <source>
        <dbReference type="SAM" id="MobiDB-lite"/>
    </source>
</evidence>
<dbReference type="Proteomes" id="UP001432027">
    <property type="component" value="Unassembled WGS sequence"/>
</dbReference>
<dbReference type="AlphaFoldDB" id="A0AAV5THM6"/>
<evidence type="ECO:0000313" key="3">
    <source>
        <dbReference type="EMBL" id="GMS93782.1"/>
    </source>
</evidence>
<name>A0AAV5THM6_9BILA</name>
<protein>
    <submittedName>
        <fullName evidence="3">Uncharacterized protein</fullName>
    </submittedName>
</protein>
<reference evidence="3" key="1">
    <citation type="submission" date="2023-10" db="EMBL/GenBank/DDBJ databases">
        <title>Genome assembly of Pristionchus species.</title>
        <authorList>
            <person name="Yoshida K."/>
            <person name="Sommer R.J."/>
        </authorList>
    </citation>
    <scope>NUCLEOTIDE SEQUENCE</scope>
    <source>
        <strain evidence="3">RS0144</strain>
    </source>
</reference>
<evidence type="ECO:0000313" key="4">
    <source>
        <dbReference type="Proteomes" id="UP001432027"/>
    </source>
</evidence>
<accession>A0AAV5THM6</accession>
<keyword evidence="4" id="KW-1185">Reference proteome</keyword>
<feature type="compositionally biased region" description="Low complexity" evidence="1">
    <location>
        <begin position="351"/>
        <end position="385"/>
    </location>
</feature>
<dbReference type="PANTHER" id="PTHR31024:SF3">
    <property type="entry name" value="C-TYPE LECTIN-RELATED"/>
    <property type="match status" value="1"/>
</dbReference>
<evidence type="ECO:0000256" key="2">
    <source>
        <dbReference type="SAM" id="SignalP"/>
    </source>
</evidence>
<organism evidence="3 4">
    <name type="scientific">Pristionchus entomophagus</name>
    <dbReference type="NCBI Taxonomy" id="358040"/>
    <lineage>
        <taxon>Eukaryota</taxon>
        <taxon>Metazoa</taxon>
        <taxon>Ecdysozoa</taxon>
        <taxon>Nematoda</taxon>
        <taxon>Chromadorea</taxon>
        <taxon>Rhabditida</taxon>
        <taxon>Rhabditina</taxon>
        <taxon>Diplogasteromorpha</taxon>
        <taxon>Diplogasteroidea</taxon>
        <taxon>Neodiplogasteridae</taxon>
        <taxon>Pristionchus</taxon>
    </lineage>
</organism>